<feature type="transmembrane region" description="Helical" evidence="1">
    <location>
        <begin position="245"/>
        <end position="266"/>
    </location>
</feature>
<evidence type="ECO:0000313" key="2">
    <source>
        <dbReference type="EMBL" id="OGK40727.1"/>
    </source>
</evidence>
<dbReference type="EMBL" id="MGAF01000026">
    <property type="protein sequence ID" value="OGK40727.1"/>
    <property type="molecule type" value="Genomic_DNA"/>
</dbReference>
<dbReference type="PANTHER" id="PTHR31272:SF9">
    <property type="entry name" value="BLL1027 PROTEIN"/>
    <property type="match status" value="1"/>
</dbReference>
<feature type="transmembrane region" description="Helical" evidence="1">
    <location>
        <begin position="48"/>
        <end position="71"/>
    </location>
</feature>
<feature type="transmembrane region" description="Helical" evidence="1">
    <location>
        <begin position="157"/>
        <end position="179"/>
    </location>
</feature>
<dbReference type="InterPro" id="IPR051790">
    <property type="entry name" value="Cytochrome_c-biogenesis_DsbD"/>
</dbReference>
<dbReference type="STRING" id="1802055.A3A74_03870"/>
<sequence length="269" mass="30741">MENNLLLGFSLTASFLAGSLALFAPCCITFLFPSYLGTIFKEQRKVMFYTIIFALGLSVILIPIALGFRFFMYFFDQYHKEVYYLGAIVLIFMGVMTVKPFFAIPQFFHFKPNINKKINVGSVFGLGFMSGLTSSCCAPVLFAAVTLTSLSPNMFQAFLVSFAYVLGIVFPLFILSLIYQKTTRSITGVMRHKIHTIFTWFGAVIFILSGVLIAVFTYLDKIQMYQMEGYSKNIRMFIFQFGKYFQNPIIDVGAFILIIFIFYKLIKKR</sequence>
<comment type="caution">
    <text evidence="2">The sequence shown here is derived from an EMBL/GenBank/DDBJ whole genome shotgun (WGS) entry which is preliminary data.</text>
</comment>
<accession>A0A1F7IBJ1</accession>
<feature type="transmembrane region" description="Helical" evidence="1">
    <location>
        <begin position="6"/>
        <end position="36"/>
    </location>
</feature>
<feature type="transmembrane region" description="Helical" evidence="1">
    <location>
        <begin position="200"/>
        <end position="219"/>
    </location>
</feature>
<feature type="transmembrane region" description="Helical" evidence="1">
    <location>
        <begin position="83"/>
        <end position="102"/>
    </location>
</feature>
<reference evidence="2 3" key="1">
    <citation type="journal article" date="2016" name="Nat. Commun.">
        <title>Thousands of microbial genomes shed light on interconnected biogeochemical processes in an aquifer system.</title>
        <authorList>
            <person name="Anantharaman K."/>
            <person name="Brown C.T."/>
            <person name="Hug L.A."/>
            <person name="Sharon I."/>
            <person name="Castelle C.J."/>
            <person name="Probst A.J."/>
            <person name="Thomas B.C."/>
            <person name="Singh A."/>
            <person name="Wilkins M.J."/>
            <person name="Karaoz U."/>
            <person name="Brodie E.L."/>
            <person name="Williams K.H."/>
            <person name="Hubbard S.S."/>
            <person name="Banfield J.F."/>
        </authorList>
    </citation>
    <scope>NUCLEOTIDE SEQUENCE [LARGE SCALE GENOMIC DNA]</scope>
</reference>
<dbReference type="PANTHER" id="PTHR31272">
    <property type="entry name" value="CYTOCHROME C-TYPE BIOGENESIS PROTEIN HI_1454-RELATED"/>
    <property type="match status" value="1"/>
</dbReference>
<keyword evidence="1" id="KW-0472">Membrane</keyword>
<gene>
    <name evidence="2" type="ORF">A3A74_03870</name>
</gene>
<evidence type="ECO:0000256" key="1">
    <source>
        <dbReference type="SAM" id="Phobius"/>
    </source>
</evidence>
<feature type="transmembrane region" description="Helical" evidence="1">
    <location>
        <begin position="123"/>
        <end position="145"/>
    </location>
</feature>
<protein>
    <submittedName>
        <fullName evidence="2">Uncharacterized protein</fullName>
    </submittedName>
</protein>
<proteinExistence type="predicted"/>
<dbReference type="Proteomes" id="UP000179270">
    <property type="component" value="Unassembled WGS sequence"/>
</dbReference>
<keyword evidence="1" id="KW-1133">Transmembrane helix</keyword>
<dbReference type="AlphaFoldDB" id="A0A1F7IBJ1"/>
<organism evidence="2 3">
    <name type="scientific">Candidatus Roizmanbacteria bacterium RIFCSPLOWO2_01_FULL_35_13</name>
    <dbReference type="NCBI Taxonomy" id="1802055"/>
    <lineage>
        <taxon>Bacteria</taxon>
        <taxon>Candidatus Roizmaniibacteriota</taxon>
    </lineage>
</organism>
<name>A0A1F7IBJ1_9BACT</name>
<keyword evidence="1" id="KW-0812">Transmembrane</keyword>
<evidence type="ECO:0000313" key="3">
    <source>
        <dbReference type="Proteomes" id="UP000179270"/>
    </source>
</evidence>